<comment type="function">
    <text evidence="3">Component of the exocyst complex.</text>
</comment>
<dbReference type="GO" id="GO:0005546">
    <property type="term" value="F:phosphatidylinositol-4,5-bisphosphate binding"/>
    <property type="evidence" value="ECO:0007669"/>
    <property type="project" value="InterPro"/>
</dbReference>
<keyword evidence="3" id="KW-0268">Exocytosis</keyword>
<sequence>MDASFHKLHIKKLSIGDVQRLEWEQFENKIRHWIKAAKVCVRILFASEKKLCEQIFDNIGTSIDNACFMETVKYPAIQLFKRISTNHKRTRIPPSFI</sequence>
<dbReference type="STRING" id="3847.A0A0R0FYV5"/>
<dbReference type="InterPro" id="IPR046364">
    <property type="entry name" value="Exo70_C"/>
</dbReference>
<evidence type="ECO:0000256" key="3">
    <source>
        <dbReference type="RuleBase" id="RU365026"/>
    </source>
</evidence>
<dbReference type="Gramene" id="KRH08451">
    <property type="protein sequence ID" value="KRH08451"/>
    <property type="gene ID" value="GLYMA_16G150800"/>
</dbReference>
<organism evidence="5">
    <name type="scientific">Glycine max</name>
    <name type="common">Soybean</name>
    <name type="synonym">Glycine hispida</name>
    <dbReference type="NCBI Taxonomy" id="3847"/>
    <lineage>
        <taxon>Eukaryota</taxon>
        <taxon>Viridiplantae</taxon>
        <taxon>Streptophyta</taxon>
        <taxon>Embryophyta</taxon>
        <taxon>Tracheophyta</taxon>
        <taxon>Spermatophyta</taxon>
        <taxon>Magnoliopsida</taxon>
        <taxon>eudicotyledons</taxon>
        <taxon>Gunneridae</taxon>
        <taxon>Pentapetalae</taxon>
        <taxon>rosids</taxon>
        <taxon>fabids</taxon>
        <taxon>Fabales</taxon>
        <taxon>Fabaceae</taxon>
        <taxon>Papilionoideae</taxon>
        <taxon>50 kb inversion clade</taxon>
        <taxon>NPAAA clade</taxon>
        <taxon>indigoferoid/millettioid clade</taxon>
        <taxon>Phaseoleae</taxon>
        <taxon>Glycine</taxon>
        <taxon>Glycine subgen. Soja</taxon>
    </lineage>
</organism>
<dbReference type="Proteomes" id="UP000008827">
    <property type="component" value="Chromosome 16"/>
</dbReference>
<keyword evidence="7" id="KW-1185">Reference proteome</keyword>
<feature type="domain" description="Exocyst complex subunit Exo70 C-terminal" evidence="4">
    <location>
        <begin position="32"/>
        <end position="88"/>
    </location>
</feature>
<dbReference type="InterPro" id="IPR004140">
    <property type="entry name" value="Exo70"/>
</dbReference>
<reference evidence="5" key="3">
    <citation type="submission" date="2018-07" db="EMBL/GenBank/DDBJ databases">
        <title>WGS assembly of Glycine max.</title>
        <authorList>
            <person name="Schmutz J."/>
            <person name="Cannon S."/>
            <person name="Schlueter J."/>
            <person name="Ma J."/>
            <person name="Mitros T."/>
            <person name="Nelson W."/>
            <person name="Hyten D."/>
            <person name="Song Q."/>
            <person name="Thelen J."/>
            <person name="Cheng J."/>
            <person name="Xu D."/>
            <person name="Hellsten U."/>
            <person name="May G."/>
            <person name="Yu Y."/>
            <person name="Sakurai T."/>
            <person name="Umezawa T."/>
            <person name="Bhattacharyya M."/>
            <person name="Sandhu D."/>
            <person name="Valliyodan B."/>
            <person name="Lindquist E."/>
            <person name="Peto M."/>
            <person name="Grant D."/>
            <person name="Shu S."/>
            <person name="Goodstein D."/>
            <person name="Barry K."/>
            <person name="Futrell-Griggs M."/>
            <person name="Abernathy B."/>
            <person name="Du J."/>
            <person name="Tian Z."/>
            <person name="Zhu L."/>
            <person name="Gill N."/>
            <person name="Joshi T."/>
            <person name="Libault M."/>
            <person name="Sethuraman A."/>
            <person name="Zhang X."/>
            <person name="Shinozaki K."/>
            <person name="Nguyen H."/>
            <person name="Wing R."/>
            <person name="Cregan P."/>
            <person name="Specht J."/>
            <person name="Grimwood J."/>
            <person name="Rokhsar D."/>
            <person name="Stacey G."/>
            <person name="Shoemaker R."/>
            <person name="Jackson S."/>
        </authorList>
    </citation>
    <scope>NUCLEOTIDE SEQUENCE</scope>
    <source>
        <tissue evidence="5">Callus</tissue>
    </source>
</reference>
<name>A0A0R0FYV5_SOYBN</name>
<dbReference type="PANTHER" id="PTHR12542:SF7">
    <property type="entry name" value="EXOCYST SUBUNIT EXO70 FAMILY PROTEIN"/>
    <property type="match status" value="1"/>
</dbReference>
<proteinExistence type="inferred from homology"/>
<gene>
    <name evidence="5" type="ORF">GLYMA_16G150800</name>
</gene>
<dbReference type="OrthoDB" id="1733003at2759"/>
<dbReference type="Gene3D" id="1.20.1280.170">
    <property type="entry name" value="Exocyst complex component Exo70"/>
    <property type="match status" value="1"/>
</dbReference>
<protein>
    <recommendedName>
        <fullName evidence="3">Exocyst subunit Exo70 family protein</fullName>
    </recommendedName>
</protein>
<accession>A0A0R0FYV5</accession>
<dbReference type="GO" id="GO:0006887">
    <property type="term" value="P:exocytosis"/>
    <property type="evidence" value="ECO:0007669"/>
    <property type="project" value="UniProtKB-KW"/>
</dbReference>
<dbReference type="EnsemblPlants" id="KRH08451">
    <property type="protein sequence ID" value="KRH08451"/>
    <property type="gene ID" value="GLYMA_16G150800"/>
</dbReference>
<dbReference type="GO" id="GO:0015031">
    <property type="term" value="P:protein transport"/>
    <property type="evidence" value="ECO:0007669"/>
    <property type="project" value="UniProtKB-KW"/>
</dbReference>
<evidence type="ECO:0000259" key="4">
    <source>
        <dbReference type="Pfam" id="PF03081"/>
    </source>
</evidence>
<dbReference type="InterPro" id="IPR016159">
    <property type="entry name" value="Cullin_repeat-like_dom_sf"/>
</dbReference>
<dbReference type="SUPFAM" id="SSF74788">
    <property type="entry name" value="Cullin repeat-like"/>
    <property type="match status" value="1"/>
</dbReference>
<reference evidence="5 6" key="1">
    <citation type="journal article" date="2010" name="Nature">
        <title>Genome sequence of the palaeopolyploid soybean.</title>
        <authorList>
            <person name="Schmutz J."/>
            <person name="Cannon S.B."/>
            <person name="Schlueter J."/>
            <person name="Ma J."/>
            <person name="Mitros T."/>
            <person name="Nelson W."/>
            <person name="Hyten D.L."/>
            <person name="Song Q."/>
            <person name="Thelen J.J."/>
            <person name="Cheng J."/>
            <person name="Xu D."/>
            <person name="Hellsten U."/>
            <person name="May G.D."/>
            <person name="Yu Y."/>
            <person name="Sakurai T."/>
            <person name="Umezawa T."/>
            <person name="Bhattacharyya M.K."/>
            <person name="Sandhu D."/>
            <person name="Valliyodan B."/>
            <person name="Lindquist E."/>
            <person name="Peto M."/>
            <person name="Grant D."/>
            <person name="Shu S."/>
            <person name="Goodstein D."/>
            <person name="Barry K."/>
            <person name="Futrell-Griggs M."/>
            <person name="Abernathy B."/>
            <person name="Du J."/>
            <person name="Tian Z."/>
            <person name="Zhu L."/>
            <person name="Gill N."/>
            <person name="Joshi T."/>
            <person name="Libault M."/>
            <person name="Sethuraman A."/>
            <person name="Zhang X.-C."/>
            <person name="Shinozaki K."/>
            <person name="Nguyen H.T."/>
            <person name="Wing R.A."/>
            <person name="Cregan P."/>
            <person name="Specht J."/>
            <person name="Grimwood J."/>
            <person name="Rokhsar D."/>
            <person name="Stacey G."/>
            <person name="Shoemaker R.C."/>
            <person name="Jackson S.A."/>
        </authorList>
    </citation>
    <scope>NUCLEOTIDE SEQUENCE [LARGE SCALE GENOMIC DNA]</scope>
    <source>
        <strain evidence="6">cv. Williams 82</strain>
        <tissue evidence="5">Callus</tissue>
    </source>
</reference>
<dbReference type="Pfam" id="PF03081">
    <property type="entry name" value="Exo70_C"/>
    <property type="match status" value="1"/>
</dbReference>
<comment type="similarity">
    <text evidence="1 3">Belongs to the EXO70 family.</text>
</comment>
<reference evidence="6" key="2">
    <citation type="submission" date="2018-02" db="UniProtKB">
        <authorList>
            <consortium name="EnsemblPlants"/>
        </authorList>
    </citation>
    <scope>IDENTIFICATION</scope>
    <source>
        <strain evidence="6">Williams 82</strain>
    </source>
</reference>
<dbReference type="EMBL" id="CM000849">
    <property type="protein sequence ID" value="KRH08451.1"/>
    <property type="molecule type" value="Genomic_DNA"/>
</dbReference>
<evidence type="ECO:0000313" key="6">
    <source>
        <dbReference type="EnsemblPlants" id="KRH08451"/>
    </source>
</evidence>
<dbReference type="AlphaFoldDB" id="A0A0R0FYV5"/>
<dbReference type="SMR" id="A0A0R0FYV5"/>
<evidence type="ECO:0000313" key="5">
    <source>
        <dbReference type="EMBL" id="KRH08451.1"/>
    </source>
</evidence>
<evidence type="ECO:0000313" key="7">
    <source>
        <dbReference type="Proteomes" id="UP000008827"/>
    </source>
</evidence>
<evidence type="ECO:0000256" key="2">
    <source>
        <dbReference type="ARBA" id="ARBA00022448"/>
    </source>
</evidence>
<dbReference type="InParanoid" id="A0A0R0FYV5"/>
<dbReference type="GO" id="GO:0000145">
    <property type="term" value="C:exocyst"/>
    <property type="evidence" value="ECO:0007669"/>
    <property type="project" value="InterPro"/>
</dbReference>
<dbReference type="PANTHER" id="PTHR12542">
    <property type="entry name" value="EXOCYST COMPLEX PROTEIN EXO70"/>
    <property type="match status" value="1"/>
</dbReference>
<keyword evidence="2 3" id="KW-0813">Transport</keyword>
<keyword evidence="3" id="KW-0653">Protein transport</keyword>
<evidence type="ECO:0000256" key="1">
    <source>
        <dbReference type="ARBA" id="ARBA00006756"/>
    </source>
</evidence>